<keyword evidence="4" id="KW-1185">Reference proteome</keyword>
<keyword evidence="1" id="KW-0862">Zinc</keyword>
<name>A0A9P0H6V3_NEZVI</name>
<gene>
    <name evidence="3" type="ORF">NEZAVI_LOCUS6607</name>
</gene>
<keyword evidence="1" id="KW-0863">Zinc-finger</keyword>
<evidence type="ECO:0000313" key="3">
    <source>
        <dbReference type="EMBL" id="CAH1396560.1"/>
    </source>
</evidence>
<sequence length="137" mass="15943">MESYEMVIVEVEEDPRTPSPVKAICDEDKPWPRRKSIWDSSPRQDTTSISKSDQVYLRQLWLRRQADAPRLTGAFEETPLIRHPGGSIRDRMRPKRLFSECNKECEGFQCNPCGLVFANADALSTHLDFHTRFFNKK</sequence>
<protein>
    <recommendedName>
        <fullName evidence="2">C2H2-type domain-containing protein</fullName>
    </recommendedName>
</protein>
<dbReference type="PROSITE" id="PS50157">
    <property type="entry name" value="ZINC_FINGER_C2H2_2"/>
    <property type="match status" value="1"/>
</dbReference>
<dbReference type="AlphaFoldDB" id="A0A9P0H6V3"/>
<proteinExistence type="predicted"/>
<reference evidence="3" key="1">
    <citation type="submission" date="2022-01" db="EMBL/GenBank/DDBJ databases">
        <authorList>
            <person name="King R."/>
        </authorList>
    </citation>
    <scope>NUCLEOTIDE SEQUENCE</scope>
</reference>
<accession>A0A9P0H6V3</accession>
<feature type="domain" description="C2H2-type" evidence="2">
    <location>
        <begin position="108"/>
        <end position="131"/>
    </location>
</feature>
<keyword evidence="1" id="KW-0479">Metal-binding</keyword>
<organism evidence="3 4">
    <name type="scientific">Nezara viridula</name>
    <name type="common">Southern green stink bug</name>
    <name type="synonym">Cimex viridulus</name>
    <dbReference type="NCBI Taxonomy" id="85310"/>
    <lineage>
        <taxon>Eukaryota</taxon>
        <taxon>Metazoa</taxon>
        <taxon>Ecdysozoa</taxon>
        <taxon>Arthropoda</taxon>
        <taxon>Hexapoda</taxon>
        <taxon>Insecta</taxon>
        <taxon>Pterygota</taxon>
        <taxon>Neoptera</taxon>
        <taxon>Paraneoptera</taxon>
        <taxon>Hemiptera</taxon>
        <taxon>Heteroptera</taxon>
        <taxon>Panheteroptera</taxon>
        <taxon>Pentatomomorpha</taxon>
        <taxon>Pentatomoidea</taxon>
        <taxon>Pentatomidae</taxon>
        <taxon>Pentatominae</taxon>
        <taxon>Nezara</taxon>
    </lineage>
</organism>
<dbReference type="InterPro" id="IPR013087">
    <property type="entry name" value="Znf_C2H2_type"/>
</dbReference>
<dbReference type="EMBL" id="OV725079">
    <property type="protein sequence ID" value="CAH1396560.1"/>
    <property type="molecule type" value="Genomic_DNA"/>
</dbReference>
<evidence type="ECO:0000256" key="1">
    <source>
        <dbReference type="PROSITE-ProRule" id="PRU00042"/>
    </source>
</evidence>
<evidence type="ECO:0000313" key="4">
    <source>
        <dbReference type="Proteomes" id="UP001152798"/>
    </source>
</evidence>
<dbReference type="GO" id="GO:0008270">
    <property type="term" value="F:zinc ion binding"/>
    <property type="evidence" value="ECO:0007669"/>
    <property type="project" value="UniProtKB-KW"/>
</dbReference>
<evidence type="ECO:0000259" key="2">
    <source>
        <dbReference type="PROSITE" id="PS50157"/>
    </source>
</evidence>
<dbReference type="Proteomes" id="UP001152798">
    <property type="component" value="Chromosome 3"/>
</dbReference>
<dbReference type="PROSITE" id="PS00028">
    <property type="entry name" value="ZINC_FINGER_C2H2_1"/>
    <property type="match status" value="1"/>
</dbReference>